<accession>A0A1S8MEU0</accession>
<dbReference type="InterPro" id="IPR043502">
    <property type="entry name" value="DNA/RNA_pol_sf"/>
</dbReference>
<evidence type="ECO:0000313" key="1">
    <source>
        <dbReference type="EMBL" id="URZ12454.1"/>
    </source>
</evidence>
<gene>
    <name evidence="1" type="ORF">CROST_031760</name>
</gene>
<dbReference type="PANTHER" id="PTHR34047:SF8">
    <property type="entry name" value="PROTEIN YKFC"/>
    <property type="match status" value="1"/>
</dbReference>
<dbReference type="Proteomes" id="UP000190951">
    <property type="component" value="Chromosome"/>
</dbReference>
<dbReference type="InterPro" id="IPR003615">
    <property type="entry name" value="HNH_nuc"/>
</dbReference>
<dbReference type="PANTHER" id="PTHR34047">
    <property type="entry name" value="NUCLEAR INTRON MATURASE 1, MITOCHONDRIAL-RELATED"/>
    <property type="match status" value="1"/>
</dbReference>
<dbReference type="RefSeq" id="WP_077832660.1">
    <property type="nucleotide sequence ID" value="NZ_CP096983.1"/>
</dbReference>
<dbReference type="Pfam" id="PF00078">
    <property type="entry name" value="RVT_1"/>
    <property type="match status" value="1"/>
</dbReference>
<reference evidence="1 2" key="1">
    <citation type="submission" date="2022-04" db="EMBL/GenBank/DDBJ databases">
        <title>Genome sequence of C. roseum typestrain.</title>
        <authorList>
            <person name="Poehlein A."/>
            <person name="Schoch T."/>
            <person name="Duerre P."/>
            <person name="Daniel R."/>
        </authorList>
    </citation>
    <scope>NUCLEOTIDE SEQUENCE [LARGE SCALE GENOMIC DNA]</scope>
    <source>
        <strain evidence="1 2">DSM 7320</strain>
    </source>
</reference>
<dbReference type="EMBL" id="CP096983">
    <property type="protein sequence ID" value="URZ12454.1"/>
    <property type="molecule type" value="Genomic_DNA"/>
</dbReference>
<protein>
    <submittedName>
        <fullName evidence="1">Uncharacterized protein</fullName>
    </submittedName>
</protein>
<dbReference type="KEGG" id="crw:CROST_031760"/>
<dbReference type="InterPro" id="IPR000477">
    <property type="entry name" value="RT_dom"/>
</dbReference>
<dbReference type="SUPFAM" id="SSF56672">
    <property type="entry name" value="DNA/RNA polymerases"/>
    <property type="match status" value="1"/>
</dbReference>
<name>A0A1S8MEU0_9CLOT</name>
<dbReference type="AlphaFoldDB" id="A0A1S8MEU0"/>
<sequence>MIIFLHSHSIIYNPKLFVLKIQKKLSNYQPQSVRRKYIEKENGKLRPLGIPTITDRIIQQCIKQVMEPICESKFYNHSYGFRPNRSTHHAISRVMTLVQKANLHYVVDIDIKGFFDNVNHGKLLKQIWNIGIQDKQILAIISKLLKSEIQGEGIPIKGTPQGGILSPLLSNIVLNELDWWISNQWETFKSDFPYRENHNKYAALKKTNLKEMYIVRYADDFKILCRDSKTAFKIYNAVKKWLLDRLGLEISPEKSKVTNLRKNYTEFLGIKIKAVPKGKKIVCQSHMTDKSIMKVSKKLREYTVIMQKSPTVKSVQRYNAVVLGCQNYYKIATNVNLDFTKIYFLVRRTLYNRLKNISKPIGAKSKAYYKFYGNYNMNTPAINGIQTFPVEGVSHWSPLNFSQNICNYTKIGRDKIHNNLQGVNNKIIEYLLNTPVMGQTVEYNDNRLSLYIGQKGKCEITDEALIIGDMETHHKTPKELGGKDDYKNLCMIKLNVHKLIHATKSETIEKYVKKLNLNERAMKKLNKFRVLVGNTII</sequence>
<dbReference type="CDD" id="cd00085">
    <property type="entry name" value="HNHc"/>
    <property type="match status" value="1"/>
</dbReference>
<organism evidence="1 2">
    <name type="scientific">Clostridium felsineum</name>
    <dbReference type="NCBI Taxonomy" id="36839"/>
    <lineage>
        <taxon>Bacteria</taxon>
        <taxon>Bacillati</taxon>
        <taxon>Bacillota</taxon>
        <taxon>Clostridia</taxon>
        <taxon>Eubacteriales</taxon>
        <taxon>Clostridiaceae</taxon>
        <taxon>Clostridium</taxon>
    </lineage>
</organism>
<dbReference type="Gene3D" id="1.10.30.50">
    <property type="match status" value="1"/>
</dbReference>
<proteinExistence type="predicted"/>
<dbReference type="InterPro" id="IPR051083">
    <property type="entry name" value="GrpII_Intron_Splice-Mob/Def"/>
</dbReference>
<dbReference type="CDD" id="cd01651">
    <property type="entry name" value="RT_G2_intron"/>
    <property type="match status" value="1"/>
</dbReference>
<dbReference type="NCBIfam" id="TIGR04416">
    <property type="entry name" value="group_II_RT_mat"/>
    <property type="match status" value="1"/>
</dbReference>
<dbReference type="PROSITE" id="PS50878">
    <property type="entry name" value="RT_POL"/>
    <property type="match status" value="1"/>
</dbReference>
<dbReference type="InterPro" id="IPR030931">
    <property type="entry name" value="Group_II_RT_mat"/>
</dbReference>
<keyword evidence="2" id="KW-1185">Reference proteome</keyword>
<evidence type="ECO:0000313" key="2">
    <source>
        <dbReference type="Proteomes" id="UP000190951"/>
    </source>
</evidence>
<dbReference type="STRING" id="84029.CROST_27490"/>